<dbReference type="Proteomes" id="UP000005238">
    <property type="component" value="Unassembled WGS sequence"/>
</dbReference>
<reference evidence="14" key="1">
    <citation type="journal article" date="2006" name="Science">
        <title>Phytophthora genome sequences uncover evolutionary origins and mechanisms of pathogenesis.</title>
        <authorList>
            <person name="Tyler B.M."/>
            <person name="Tripathy S."/>
            <person name="Zhang X."/>
            <person name="Dehal P."/>
            <person name="Jiang R.H."/>
            <person name="Aerts A."/>
            <person name="Arredondo F.D."/>
            <person name="Baxter L."/>
            <person name="Bensasson D."/>
            <person name="Beynon J.L."/>
            <person name="Chapman J."/>
            <person name="Damasceno C.M."/>
            <person name="Dorrance A.E."/>
            <person name="Dou D."/>
            <person name="Dickerman A.W."/>
            <person name="Dubchak I.L."/>
            <person name="Garbelotto M."/>
            <person name="Gijzen M."/>
            <person name="Gordon S.G."/>
            <person name="Govers F."/>
            <person name="Grunwald N.J."/>
            <person name="Huang W."/>
            <person name="Ivors K.L."/>
            <person name="Jones R.W."/>
            <person name="Kamoun S."/>
            <person name="Krampis K."/>
            <person name="Lamour K.H."/>
            <person name="Lee M.K."/>
            <person name="McDonald W.H."/>
            <person name="Medina M."/>
            <person name="Meijer H.J."/>
            <person name="Nordberg E.K."/>
            <person name="Maclean D.J."/>
            <person name="Ospina-Giraldo M.D."/>
            <person name="Morris P.F."/>
            <person name="Phuntumart V."/>
            <person name="Putnam N.H."/>
            <person name="Rash S."/>
            <person name="Rose J.K."/>
            <person name="Sakihama Y."/>
            <person name="Salamov A.A."/>
            <person name="Savidor A."/>
            <person name="Scheuring C.F."/>
            <person name="Smith B.M."/>
            <person name="Sobral B.W."/>
            <person name="Terry A."/>
            <person name="Torto-Alalibo T.A."/>
            <person name="Win J."/>
            <person name="Xu Z."/>
            <person name="Zhang H."/>
            <person name="Grigoriev I.V."/>
            <person name="Rokhsar D.S."/>
            <person name="Boore J.L."/>
        </authorList>
    </citation>
    <scope>NUCLEOTIDE SEQUENCE [LARGE SCALE GENOMIC DNA]</scope>
    <source>
        <strain evidence="14">Pr102</strain>
    </source>
</reference>
<organism evidence="13 14">
    <name type="scientific">Phytophthora ramorum</name>
    <name type="common">Sudden oak death agent</name>
    <dbReference type="NCBI Taxonomy" id="164328"/>
    <lineage>
        <taxon>Eukaryota</taxon>
        <taxon>Sar</taxon>
        <taxon>Stramenopiles</taxon>
        <taxon>Oomycota</taxon>
        <taxon>Peronosporomycetes</taxon>
        <taxon>Peronosporales</taxon>
        <taxon>Peronosporaceae</taxon>
        <taxon>Phytophthora</taxon>
    </lineage>
</organism>
<feature type="active site" description="Charge relay system" evidence="7 8">
    <location>
        <position position="488"/>
    </location>
</feature>
<evidence type="ECO:0000256" key="6">
    <source>
        <dbReference type="ARBA" id="ARBA00023619"/>
    </source>
</evidence>
<keyword evidence="10" id="KW-1133">Transmembrane helix</keyword>
<comment type="similarity">
    <text evidence="1 8">Belongs to the peptidase S8 family.</text>
</comment>
<dbReference type="Pfam" id="PF00082">
    <property type="entry name" value="Peptidase_S8"/>
    <property type="match status" value="1"/>
</dbReference>
<keyword evidence="10" id="KW-0812">Transmembrane</keyword>
<feature type="transmembrane region" description="Helical" evidence="10">
    <location>
        <begin position="963"/>
        <end position="984"/>
    </location>
</feature>
<dbReference type="CDD" id="cd04842">
    <property type="entry name" value="Peptidases_S8_Kp43_protease"/>
    <property type="match status" value="1"/>
</dbReference>
<dbReference type="VEuPathDB" id="FungiDB:KRP23_4631"/>
<evidence type="ECO:0000256" key="5">
    <source>
        <dbReference type="ARBA" id="ARBA00023529"/>
    </source>
</evidence>
<dbReference type="PANTHER" id="PTHR43399:SF4">
    <property type="entry name" value="CELL WALL-ASSOCIATED PROTEASE"/>
    <property type="match status" value="1"/>
</dbReference>
<feature type="compositionally biased region" description="Basic and acidic residues" evidence="9">
    <location>
        <begin position="1130"/>
        <end position="1240"/>
    </location>
</feature>
<evidence type="ECO:0000256" key="10">
    <source>
        <dbReference type="SAM" id="Phobius"/>
    </source>
</evidence>
<protein>
    <recommendedName>
        <fullName evidence="6">subtilisin</fullName>
        <ecNumber evidence="6">3.4.21.62</ecNumber>
    </recommendedName>
</protein>
<dbReference type="InterPro" id="IPR034058">
    <property type="entry name" value="TagA/B/C/D_pept_dom"/>
</dbReference>
<dbReference type="InterPro" id="IPR007110">
    <property type="entry name" value="Ig-like_dom"/>
</dbReference>
<evidence type="ECO:0000256" key="4">
    <source>
        <dbReference type="ARBA" id="ARBA00022825"/>
    </source>
</evidence>
<dbReference type="Gene3D" id="2.60.120.380">
    <property type="match status" value="1"/>
</dbReference>
<feature type="compositionally biased region" description="Low complexity" evidence="9">
    <location>
        <begin position="1077"/>
        <end position="1088"/>
    </location>
</feature>
<feature type="region of interest" description="Disordered" evidence="9">
    <location>
        <begin position="657"/>
        <end position="684"/>
    </location>
</feature>
<dbReference type="InterPro" id="IPR051048">
    <property type="entry name" value="Peptidase_S8/S53_subtilisin"/>
</dbReference>
<evidence type="ECO:0000259" key="12">
    <source>
        <dbReference type="PROSITE" id="PS50835"/>
    </source>
</evidence>
<feature type="chain" id="PRO_5003588096" description="subtilisin" evidence="11">
    <location>
        <begin position="22"/>
        <end position="1255"/>
    </location>
</feature>
<reference evidence="13" key="2">
    <citation type="submission" date="2015-06" db="UniProtKB">
        <authorList>
            <consortium name="EnsemblProtists"/>
        </authorList>
    </citation>
    <scope>IDENTIFICATION</scope>
    <source>
        <strain evidence="13">Pr102</strain>
    </source>
</reference>
<evidence type="ECO:0000256" key="3">
    <source>
        <dbReference type="ARBA" id="ARBA00022801"/>
    </source>
</evidence>
<evidence type="ECO:0000313" key="14">
    <source>
        <dbReference type="Proteomes" id="UP000005238"/>
    </source>
</evidence>
<dbReference type="AlphaFoldDB" id="H3H1G4"/>
<keyword evidence="10" id="KW-0472">Membrane</keyword>
<dbReference type="InParanoid" id="H3H1G4"/>
<dbReference type="PROSITE" id="PS50835">
    <property type="entry name" value="IG_LIKE"/>
    <property type="match status" value="1"/>
</dbReference>
<dbReference type="EMBL" id="DS566100">
    <property type="status" value="NOT_ANNOTATED_CDS"/>
    <property type="molecule type" value="Genomic_DNA"/>
</dbReference>
<dbReference type="GO" id="GO:0004252">
    <property type="term" value="F:serine-type endopeptidase activity"/>
    <property type="evidence" value="ECO:0000318"/>
    <property type="project" value="GO_Central"/>
</dbReference>
<evidence type="ECO:0000256" key="7">
    <source>
        <dbReference type="PIRSR" id="PIRSR615500-1"/>
    </source>
</evidence>
<keyword evidence="14" id="KW-1185">Reference proteome</keyword>
<dbReference type="PROSITE" id="PS00137">
    <property type="entry name" value="SUBTILASE_HIS"/>
    <property type="match status" value="1"/>
</dbReference>
<dbReference type="InterPro" id="IPR008979">
    <property type="entry name" value="Galactose-bd-like_sf"/>
</dbReference>
<evidence type="ECO:0000313" key="13">
    <source>
        <dbReference type="EnsemblProtists" id="Phyra84081"/>
    </source>
</evidence>
<dbReference type="VEuPathDB" id="FungiDB:KRP22_2144"/>
<proteinExistence type="inferred from homology"/>
<dbReference type="InterPro" id="IPR023828">
    <property type="entry name" value="Peptidase_S8_Ser-AS"/>
</dbReference>
<sequence>MRNVRALFLGGTALVVAGSEAVQLTDGRGLSFVSQDAFCAYHCSASHVAQVYRHLSEQSECLPHNCAHFLEDSHSSERPTRRRLRPAFGFQDGSSANQTAVVGDVHAASEDGKDVTIISVVSCSSVTDVTLSIGDPETDEFANFYQAFSSAYDAMLAGDNATYDACQLQFLQKELLANYSTGVDDNDVDVMEIKPTLVKLNATSDELQCLKEVKQLWPATAESHTPFLTRSDEDNAAATVMLVHVSAAVGDDILALECVESVTILPAILKLMPFAKSSYALSKDSTKSKEGPGLEIRLAKVVNTTQVLTKLSASVTKATGIKNLITKQSSTAEKGGVLLQAAVDDYDTWTQVLAIVLDDEAVEWVDLQQVVTTGALQALKTPALEQRMLRQQFVEETETVESGVEHTSRRLDDYVQDLVGVSIMQEHNITGSSIIVGITDTGLYIDHDQFDQESRNMYDDEDLTARKVIYYQTFANDVDEAKDVTCGHGTHVSGILAGSSYSRKNSDLGIASSARIAFMDIGKQESTCAGTSGCAVSLETPGEVANLMKSQVNTGAKIFSFSWGTGANDYNTQTEQVDEYIYDNPEILIVVAAGNSGESGSYTISSPSGAKNVVSVGASLNAAASFSSTPCQSVLNENTVASFSSVGPTLDGRMKPDLVAPGMSITSSQSEKPGSTTKSSSVCSLQGTSQATPVIAGMAVLIYEWLRDGWWKNGVADPTFGMDTIPASLIKALLLHSGESMSRRLIEPSTGVTSCVALEAAAKTLTSYPDFNQGYGKPTMLNLVSFMGGDDAASASSTSSNTIYFFPNSSAGSEPSVMEGSEVTFHFMLTASVNLRVTVVWTDPPGSVGSKVALQNDLDLTLKVANTTAVFYPLSGNGSRDSVNNVEMVEVSYDDVLKAVTEAGMVVEEGYIYVQAVVSGHSVKAGENATTTGQKFSIVASSTPSSTSMTSAGAGDSAFWQPWMTIGAIVVCTLALLFVIALVWRMRVTMKADNLKADHGTPSAAAALTGAAARRNRRERNKRANDERTSVPHIHPNYRNVDAGGSHRPALEEPNGSRRAAAAFNPSAAAVREPSRRAAAAFDPSAAAVREPSRRAGAPLDAPQPASARKTSRRAAAALQPPGAPAHPPSRRDRDGSDRGQERKRSDGQERKRSDGSDRERKRSDRRRERSDRSDDRPRERERSDRSDHPGSDRARQRERSDRSDHPGSNRERERERSDRPGSDRGRERERSARRNEPAKAHSSRRNKPAIILYE</sequence>
<dbReference type="GO" id="GO:0006508">
    <property type="term" value="P:proteolysis"/>
    <property type="evidence" value="ECO:0000318"/>
    <property type="project" value="GO_Central"/>
</dbReference>
<dbReference type="eggNOG" id="KOG4266">
    <property type="taxonomic scope" value="Eukaryota"/>
</dbReference>
<feature type="compositionally biased region" description="Low complexity" evidence="9">
    <location>
        <begin position="1060"/>
        <end position="1070"/>
    </location>
</feature>
<dbReference type="InterPro" id="IPR022398">
    <property type="entry name" value="Peptidase_S8_His-AS"/>
</dbReference>
<feature type="active site" description="Charge relay system" evidence="7 8">
    <location>
        <position position="440"/>
    </location>
</feature>
<feature type="region of interest" description="Disordered" evidence="9">
    <location>
        <begin position="1009"/>
        <end position="1255"/>
    </location>
</feature>
<dbReference type="HOGENOM" id="CLU_010466_0_0_1"/>
<keyword evidence="11" id="KW-0732">Signal</keyword>
<evidence type="ECO:0000256" key="8">
    <source>
        <dbReference type="PROSITE-ProRule" id="PRU01240"/>
    </source>
</evidence>
<dbReference type="InterPro" id="IPR000209">
    <property type="entry name" value="Peptidase_S8/S53_dom"/>
</dbReference>
<keyword evidence="2 8" id="KW-0645">Protease</keyword>
<evidence type="ECO:0000256" key="9">
    <source>
        <dbReference type="SAM" id="MobiDB-lite"/>
    </source>
</evidence>
<feature type="signal peptide" evidence="11">
    <location>
        <begin position="1"/>
        <end position="21"/>
    </location>
</feature>
<evidence type="ECO:0000256" key="11">
    <source>
        <dbReference type="SAM" id="SignalP"/>
    </source>
</evidence>
<dbReference type="PROSITE" id="PS51892">
    <property type="entry name" value="SUBTILASE"/>
    <property type="match status" value="1"/>
</dbReference>
<dbReference type="Gene3D" id="3.40.50.200">
    <property type="entry name" value="Peptidase S8/S53 domain"/>
    <property type="match status" value="1"/>
</dbReference>
<feature type="compositionally biased region" description="Low complexity" evidence="9">
    <location>
        <begin position="1106"/>
        <end position="1121"/>
    </location>
</feature>
<dbReference type="OMA" id="AFCAYHC"/>
<feature type="domain" description="Ig-like" evidence="12">
    <location>
        <begin position="661"/>
        <end position="766"/>
    </location>
</feature>
<evidence type="ECO:0000256" key="2">
    <source>
        <dbReference type="ARBA" id="ARBA00022670"/>
    </source>
</evidence>
<keyword evidence="3 8" id="KW-0378">Hydrolase</keyword>
<dbReference type="PRINTS" id="PR00723">
    <property type="entry name" value="SUBTILISIN"/>
</dbReference>
<evidence type="ECO:0000256" key="1">
    <source>
        <dbReference type="ARBA" id="ARBA00011073"/>
    </source>
</evidence>
<comment type="catalytic activity">
    <reaction evidence="5">
        <text>Hydrolysis of proteins with broad specificity for peptide bonds, and a preference for a large uncharged residue in P1. Hydrolyzes peptide amides.</text>
        <dbReference type="EC" id="3.4.21.62"/>
    </reaction>
</comment>
<dbReference type="PANTHER" id="PTHR43399">
    <property type="entry name" value="SUBTILISIN-RELATED"/>
    <property type="match status" value="1"/>
</dbReference>
<name>H3H1G4_PHYRM</name>
<feature type="compositionally biased region" description="Polar residues" evidence="9">
    <location>
        <begin position="664"/>
        <end position="684"/>
    </location>
</feature>
<accession>H3H1G4</accession>
<dbReference type="PROSITE" id="PS00138">
    <property type="entry name" value="SUBTILASE_SER"/>
    <property type="match status" value="1"/>
</dbReference>
<dbReference type="SUPFAM" id="SSF52743">
    <property type="entry name" value="Subtilisin-like"/>
    <property type="match status" value="1"/>
</dbReference>
<dbReference type="EnsemblProtists" id="Phyra84081">
    <property type="protein sequence ID" value="Phyra84081"/>
    <property type="gene ID" value="Phyra84081"/>
</dbReference>
<dbReference type="STRING" id="164328.H3H1G4"/>
<feature type="active site" description="Charge relay system" evidence="7 8">
    <location>
        <position position="689"/>
    </location>
</feature>
<dbReference type="InterPro" id="IPR015500">
    <property type="entry name" value="Peptidase_S8_subtilisin-rel"/>
</dbReference>
<keyword evidence="4 8" id="KW-0720">Serine protease</keyword>
<dbReference type="SUPFAM" id="SSF49785">
    <property type="entry name" value="Galactose-binding domain-like"/>
    <property type="match status" value="1"/>
</dbReference>
<dbReference type="InterPro" id="IPR036852">
    <property type="entry name" value="Peptidase_S8/S53_dom_sf"/>
</dbReference>
<dbReference type="EC" id="3.4.21.62" evidence="6"/>